<feature type="compositionally biased region" description="Basic and acidic residues" evidence="8">
    <location>
        <begin position="597"/>
        <end position="607"/>
    </location>
</feature>
<evidence type="ECO:0000256" key="9">
    <source>
        <dbReference type="SAM" id="Phobius"/>
    </source>
</evidence>
<dbReference type="Pfam" id="PF00664">
    <property type="entry name" value="ABC_membrane"/>
    <property type="match status" value="1"/>
</dbReference>
<dbReference type="Pfam" id="PF00005">
    <property type="entry name" value="ABC_tran"/>
    <property type="match status" value="1"/>
</dbReference>
<dbReference type="InterPro" id="IPR010128">
    <property type="entry name" value="ATPase_T1SS_PrtD-like"/>
</dbReference>
<dbReference type="InterPro" id="IPR027417">
    <property type="entry name" value="P-loop_NTPase"/>
</dbReference>
<evidence type="ECO:0000256" key="2">
    <source>
        <dbReference type="ARBA" id="ARBA00005417"/>
    </source>
</evidence>
<evidence type="ECO:0000256" key="8">
    <source>
        <dbReference type="SAM" id="MobiDB-lite"/>
    </source>
</evidence>
<keyword evidence="7 9" id="KW-0472">Membrane</keyword>
<reference evidence="12 13" key="1">
    <citation type="submission" date="2023-11" db="EMBL/GenBank/DDBJ databases">
        <authorList>
            <person name="Bao R."/>
        </authorList>
    </citation>
    <scope>NUCLEOTIDE SEQUENCE [LARGE SCALE GENOMIC DNA]</scope>
    <source>
        <strain evidence="12 13">PJ23</strain>
    </source>
</reference>
<organism evidence="12 13">
    <name type="scientific">Terrihabitans rhizophilus</name>
    <dbReference type="NCBI Taxonomy" id="3092662"/>
    <lineage>
        <taxon>Bacteria</taxon>
        <taxon>Pseudomonadati</taxon>
        <taxon>Pseudomonadota</taxon>
        <taxon>Alphaproteobacteria</taxon>
        <taxon>Hyphomicrobiales</taxon>
        <taxon>Terrihabitans</taxon>
    </lineage>
</organism>
<dbReference type="InterPro" id="IPR003439">
    <property type="entry name" value="ABC_transporter-like_ATP-bd"/>
</dbReference>
<comment type="similarity">
    <text evidence="2">Belongs to the ABC transporter superfamily.</text>
</comment>
<dbReference type="PROSITE" id="PS00211">
    <property type="entry name" value="ABC_TRANSPORTER_1"/>
    <property type="match status" value="1"/>
</dbReference>
<dbReference type="SUPFAM" id="SSF90123">
    <property type="entry name" value="ABC transporter transmembrane region"/>
    <property type="match status" value="1"/>
</dbReference>
<evidence type="ECO:0000256" key="4">
    <source>
        <dbReference type="ARBA" id="ARBA00022741"/>
    </source>
</evidence>
<dbReference type="Gene3D" id="3.40.50.300">
    <property type="entry name" value="P-loop containing nucleotide triphosphate hydrolases"/>
    <property type="match status" value="1"/>
</dbReference>
<dbReference type="Proteomes" id="UP001274321">
    <property type="component" value="Unassembled WGS sequence"/>
</dbReference>
<proteinExistence type="inferred from homology"/>
<comment type="subcellular location">
    <subcellularLocation>
        <location evidence="1">Cell membrane</location>
        <topology evidence="1">Multi-pass membrane protein</topology>
    </subcellularLocation>
</comment>
<name>A0ABU4RPZ5_9HYPH</name>
<keyword evidence="5" id="KW-0067">ATP-binding</keyword>
<sequence>MAVEKRSGLARAMARYRSGIVAVALFSGLINILTLTGSLFMLAVYDKVLPSRSIPTLIALSLFAAMLYGFHGLFEVLRGRILSRVGSGLEEALGPRLFSWMISQRASGDPRVDASAPLRDAETLRGFSASPGPGALFDMPWIPVYLAICFAFHPLIGWTATGGALLLLALTAVTDLLTREPSRHVHAVREDKTRMAEECRRSAEVLEAMSITPALGRRWEGMQSGYLAQQQWLADLGNLLGTITKTTRLMMQSLVLAVGAYLVINMEASGGIMIAGSILMSRALAPIDLAVGHWRAFVTARQAWARLNVVTRDMSAAESRMALPLPTRSLDLQKVSVAPPLSAQITAHDINVQLQAGDALGVIGTSGAGKSSLVRVIVGVWKPLRGAVRLDGIKMDQWPRDVLGRAIGYLPQDVELIAGTVAENIARFQDAEPSEVVEAARKANVHQLIAGLPDGYHTQVGLGGSSLSAGQRQRVALARAMFRDPFLLILDEPNSNLDGAGEAALADAIARARDRGAIVIVVAHRPSIMSAVNKVLFMGPNGQTLIGDRDAVLARVLGRDAIETGSAADPQALAGNRNKAGDSGAGAAVPQITGADDDPRRATAEVQ</sequence>
<dbReference type="PROSITE" id="PS50893">
    <property type="entry name" value="ABC_TRANSPORTER_2"/>
    <property type="match status" value="1"/>
</dbReference>
<dbReference type="PROSITE" id="PS50929">
    <property type="entry name" value="ABC_TM1F"/>
    <property type="match status" value="1"/>
</dbReference>
<dbReference type="RefSeq" id="WP_319843878.1">
    <property type="nucleotide sequence ID" value="NZ_JAXAFJ010000003.1"/>
</dbReference>
<gene>
    <name evidence="12" type="ORF">SCD90_06720</name>
</gene>
<dbReference type="SMART" id="SM00382">
    <property type="entry name" value="AAA"/>
    <property type="match status" value="1"/>
</dbReference>
<evidence type="ECO:0000256" key="3">
    <source>
        <dbReference type="ARBA" id="ARBA00022692"/>
    </source>
</evidence>
<keyword evidence="13" id="KW-1185">Reference proteome</keyword>
<keyword evidence="3 9" id="KW-0812">Transmembrane</keyword>
<feature type="transmembrane region" description="Helical" evidence="9">
    <location>
        <begin position="254"/>
        <end position="280"/>
    </location>
</feature>
<dbReference type="InterPro" id="IPR039421">
    <property type="entry name" value="Type_1_exporter"/>
</dbReference>
<dbReference type="NCBIfam" id="TIGR01842">
    <property type="entry name" value="type_I_sec_PrtD"/>
    <property type="match status" value="1"/>
</dbReference>
<evidence type="ECO:0000256" key="7">
    <source>
        <dbReference type="ARBA" id="ARBA00023136"/>
    </source>
</evidence>
<dbReference type="PANTHER" id="PTHR24221">
    <property type="entry name" value="ATP-BINDING CASSETTE SUB-FAMILY B"/>
    <property type="match status" value="1"/>
</dbReference>
<dbReference type="InterPro" id="IPR036640">
    <property type="entry name" value="ABC1_TM_sf"/>
</dbReference>
<dbReference type="InterPro" id="IPR017871">
    <property type="entry name" value="ABC_transporter-like_CS"/>
</dbReference>
<protein>
    <submittedName>
        <fullName evidence="12">Type I secretion system permease/ATPase</fullName>
    </submittedName>
</protein>
<evidence type="ECO:0000313" key="13">
    <source>
        <dbReference type="Proteomes" id="UP001274321"/>
    </source>
</evidence>
<feature type="region of interest" description="Disordered" evidence="8">
    <location>
        <begin position="568"/>
        <end position="607"/>
    </location>
</feature>
<keyword evidence="4" id="KW-0547">Nucleotide-binding</keyword>
<feature type="domain" description="ABC transmembrane type-1" evidence="11">
    <location>
        <begin position="21"/>
        <end position="299"/>
    </location>
</feature>
<feature type="domain" description="ABC transporter" evidence="10">
    <location>
        <begin position="327"/>
        <end position="565"/>
    </location>
</feature>
<dbReference type="PANTHER" id="PTHR24221:SF248">
    <property type="entry name" value="ABC TRANSPORTER TRANSMEMBRANE REGION"/>
    <property type="match status" value="1"/>
</dbReference>
<evidence type="ECO:0000313" key="12">
    <source>
        <dbReference type="EMBL" id="MDX6805750.1"/>
    </source>
</evidence>
<evidence type="ECO:0000259" key="11">
    <source>
        <dbReference type="PROSITE" id="PS50929"/>
    </source>
</evidence>
<evidence type="ECO:0000256" key="6">
    <source>
        <dbReference type="ARBA" id="ARBA00022989"/>
    </source>
</evidence>
<keyword evidence="6 9" id="KW-1133">Transmembrane helix</keyword>
<dbReference type="InterPro" id="IPR003593">
    <property type="entry name" value="AAA+_ATPase"/>
</dbReference>
<feature type="transmembrane region" description="Helical" evidence="9">
    <location>
        <begin position="57"/>
        <end position="74"/>
    </location>
</feature>
<dbReference type="EMBL" id="JAXAFJ010000003">
    <property type="protein sequence ID" value="MDX6805750.1"/>
    <property type="molecule type" value="Genomic_DNA"/>
</dbReference>
<feature type="transmembrane region" description="Helical" evidence="9">
    <location>
        <begin position="20"/>
        <end position="45"/>
    </location>
</feature>
<dbReference type="Gene3D" id="1.20.1560.10">
    <property type="entry name" value="ABC transporter type 1, transmembrane domain"/>
    <property type="match status" value="1"/>
</dbReference>
<dbReference type="SUPFAM" id="SSF52540">
    <property type="entry name" value="P-loop containing nucleoside triphosphate hydrolases"/>
    <property type="match status" value="1"/>
</dbReference>
<accession>A0ABU4RPZ5</accession>
<dbReference type="InterPro" id="IPR011527">
    <property type="entry name" value="ABC1_TM_dom"/>
</dbReference>
<evidence type="ECO:0000259" key="10">
    <source>
        <dbReference type="PROSITE" id="PS50893"/>
    </source>
</evidence>
<evidence type="ECO:0000256" key="5">
    <source>
        <dbReference type="ARBA" id="ARBA00022840"/>
    </source>
</evidence>
<evidence type="ECO:0000256" key="1">
    <source>
        <dbReference type="ARBA" id="ARBA00004651"/>
    </source>
</evidence>
<comment type="caution">
    <text evidence="12">The sequence shown here is derived from an EMBL/GenBank/DDBJ whole genome shotgun (WGS) entry which is preliminary data.</text>
</comment>